<dbReference type="PROSITE" id="PS50911">
    <property type="entry name" value="CHAP"/>
    <property type="match status" value="1"/>
</dbReference>
<dbReference type="EMBL" id="CP060804">
    <property type="protein sequence ID" value="QNP37119.1"/>
    <property type="molecule type" value="Genomic_DNA"/>
</dbReference>
<dbReference type="RefSeq" id="WP_002382620.1">
    <property type="nucleotide sequence ID" value="NZ_CAXOFT010000002.1"/>
</dbReference>
<gene>
    <name evidence="1" type="ORF">H9Q64_11665</name>
</gene>
<accession>A0A2S7M148</accession>
<organism evidence="1 2">
    <name type="scientific">Enterococcus faecalis</name>
    <name type="common">Streptococcus faecalis</name>
    <dbReference type="NCBI Taxonomy" id="1351"/>
    <lineage>
        <taxon>Bacteria</taxon>
        <taxon>Bacillati</taxon>
        <taxon>Bacillota</taxon>
        <taxon>Bacilli</taxon>
        <taxon>Lactobacillales</taxon>
        <taxon>Enterococcaceae</taxon>
        <taxon>Enterococcus</taxon>
    </lineage>
</organism>
<dbReference type="InterPro" id="IPR038765">
    <property type="entry name" value="Papain-like_cys_pep_sf"/>
</dbReference>
<dbReference type="Gene3D" id="3.90.1720.10">
    <property type="entry name" value="endopeptidase domain like (from Nostoc punctiforme)"/>
    <property type="match status" value="1"/>
</dbReference>
<sequence length="247" mass="28005">MTKKDEVINYVNSLIGKQVDMDGSYGSQCMDLTVHVMNKFFHWWPIGDAIALTTQAIPTGFQRLRVYQAKDIQAGDVMIWGLGAYAQYGHTAIATENGKSDGTFVSVDQNWVNASLEVGSAAQPIKHTMDGVWGVIRPNYSSSHSVVKRSIQSTQNTTQGRETTMYCLYQRPINPKTGALEWNGSHWATFFCNGVNCRRLYHPDEVKVIKDVYRKNNGKEIPEYTQKEWNKNAPWYNRLETVCPVVK</sequence>
<dbReference type="Proteomes" id="UP000516122">
    <property type="component" value="Chromosome"/>
</dbReference>
<dbReference type="AlphaFoldDB" id="A0A2S7M148"/>
<dbReference type="InterPro" id="IPR007921">
    <property type="entry name" value="CHAP_dom"/>
</dbReference>
<evidence type="ECO:0000313" key="1">
    <source>
        <dbReference type="EMBL" id="QNP37119.1"/>
    </source>
</evidence>
<protein>
    <submittedName>
        <fullName evidence="1">CHAP domain-containing protein</fullName>
    </submittedName>
</protein>
<reference evidence="1 2" key="1">
    <citation type="submission" date="2020-08" db="EMBL/GenBank/DDBJ databases">
        <title>Enterococcus faecalis SF28073 genome assembly.</title>
        <authorList>
            <person name="Duerkop B.A."/>
            <person name="Johnson C.N."/>
        </authorList>
    </citation>
    <scope>NUCLEOTIDE SEQUENCE [LARGE SCALE GENOMIC DNA]</scope>
    <source>
        <strain evidence="1 2">SF28073</strain>
    </source>
</reference>
<dbReference type="SUPFAM" id="SSF54001">
    <property type="entry name" value="Cysteine proteinases"/>
    <property type="match status" value="1"/>
</dbReference>
<proteinExistence type="predicted"/>
<name>A0A2S7M148_ENTFL</name>
<evidence type="ECO:0000313" key="2">
    <source>
        <dbReference type="Proteomes" id="UP000516122"/>
    </source>
</evidence>